<dbReference type="AlphaFoldDB" id="A0AAE0LAR0"/>
<name>A0AAE0LAR0_9CHLO</name>
<comment type="caution">
    <text evidence="1">The sequence shown here is derived from an EMBL/GenBank/DDBJ whole genome shotgun (WGS) entry which is preliminary data.</text>
</comment>
<dbReference type="PANTHER" id="PTHR47484">
    <property type="entry name" value="COMPLEX 1 PROTEIN CONTAINING PROTEIN, EXPRESSED"/>
    <property type="match status" value="1"/>
</dbReference>
<dbReference type="PANTHER" id="PTHR47484:SF1">
    <property type="entry name" value="COMPLEX 1 PROTEIN CONTAINING PROTEIN, EXPRESSED"/>
    <property type="match status" value="1"/>
</dbReference>
<feature type="non-terminal residue" evidence="1">
    <location>
        <position position="1"/>
    </location>
</feature>
<dbReference type="EMBL" id="LGRX02005407">
    <property type="protein sequence ID" value="KAK3278491.1"/>
    <property type="molecule type" value="Genomic_DNA"/>
</dbReference>
<gene>
    <name evidence="1" type="ORF">CYMTET_13576</name>
</gene>
<reference evidence="1 2" key="1">
    <citation type="journal article" date="2015" name="Genome Biol. Evol.">
        <title>Comparative Genomics of a Bacterivorous Green Alga Reveals Evolutionary Causalities and Consequences of Phago-Mixotrophic Mode of Nutrition.</title>
        <authorList>
            <person name="Burns J.A."/>
            <person name="Paasch A."/>
            <person name="Narechania A."/>
            <person name="Kim E."/>
        </authorList>
    </citation>
    <scope>NUCLEOTIDE SEQUENCE [LARGE SCALE GENOMIC DNA]</scope>
    <source>
        <strain evidence="1 2">PLY_AMNH</strain>
    </source>
</reference>
<keyword evidence="2" id="KW-1185">Reference proteome</keyword>
<protein>
    <submittedName>
        <fullName evidence="1">Uncharacterized protein</fullName>
    </submittedName>
</protein>
<evidence type="ECO:0000313" key="2">
    <source>
        <dbReference type="Proteomes" id="UP001190700"/>
    </source>
</evidence>
<sequence length="69" mass="7751">SEVLRDAARKEFEAGRLETDAEMVARLIISGRDALDKVVEKFLAKRDQIMKGEEAATFGRSPGDLRDRD</sequence>
<evidence type="ECO:0000313" key="1">
    <source>
        <dbReference type="EMBL" id="KAK3278491.1"/>
    </source>
</evidence>
<organism evidence="1 2">
    <name type="scientific">Cymbomonas tetramitiformis</name>
    <dbReference type="NCBI Taxonomy" id="36881"/>
    <lineage>
        <taxon>Eukaryota</taxon>
        <taxon>Viridiplantae</taxon>
        <taxon>Chlorophyta</taxon>
        <taxon>Pyramimonadophyceae</taxon>
        <taxon>Pyramimonadales</taxon>
        <taxon>Pyramimonadaceae</taxon>
        <taxon>Cymbomonas</taxon>
    </lineage>
</organism>
<proteinExistence type="predicted"/>
<accession>A0AAE0LAR0</accession>
<dbReference type="Proteomes" id="UP001190700">
    <property type="component" value="Unassembled WGS sequence"/>
</dbReference>